<evidence type="ECO:0008006" key="5">
    <source>
        <dbReference type="Google" id="ProtNLM"/>
    </source>
</evidence>
<dbReference type="Proteomes" id="UP000019365">
    <property type="component" value="Unassembled WGS sequence"/>
</dbReference>
<dbReference type="SUPFAM" id="SSF53474">
    <property type="entry name" value="alpha/beta-Hydrolases"/>
    <property type="match status" value="1"/>
</dbReference>
<dbReference type="InterPro" id="IPR050266">
    <property type="entry name" value="AB_hydrolase_sf"/>
</dbReference>
<comment type="caution">
    <text evidence="3">The sequence shown here is derived from an EMBL/GenBank/DDBJ whole genome shotgun (WGS) entry which is preliminary data.</text>
</comment>
<dbReference type="AlphaFoldDB" id="W7UJK1"/>
<proteinExistence type="predicted"/>
<dbReference type="GO" id="GO:0016020">
    <property type="term" value="C:membrane"/>
    <property type="evidence" value="ECO:0007669"/>
    <property type="project" value="TreeGrafter"/>
</dbReference>
<evidence type="ECO:0000256" key="1">
    <source>
        <dbReference type="ARBA" id="ARBA00022801"/>
    </source>
</evidence>
<evidence type="ECO:0000313" key="3">
    <source>
        <dbReference type="EMBL" id="EWM55226.1"/>
    </source>
</evidence>
<dbReference type="eggNOG" id="COG2021">
    <property type="taxonomic scope" value="Bacteria"/>
</dbReference>
<name>W7UJK1_RUMFL</name>
<keyword evidence="2" id="KW-1133">Transmembrane helix</keyword>
<keyword evidence="2" id="KW-0472">Membrane</keyword>
<evidence type="ECO:0000313" key="4">
    <source>
        <dbReference type="Proteomes" id="UP000019365"/>
    </source>
</evidence>
<dbReference type="Gene3D" id="3.40.50.1820">
    <property type="entry name" value="alpha/beta hydrolase"/>
    <property type="match status" value="1"/>
</dbReference>
<gene>
    <name evidence="3" type="ORF">RF007C_04530</name>
</gene>
<dbReference type="InterPro" id="IPR029058">
    <property type="entry name" value="AB_hydrolase_fold"/>
</dbReference>
<organism evidence="3 4">
    <name type="scientific">Ruminococcus flavefaciens 007c</name>
    <dbReference type="NCBI Taxonomy" id="1341157"/>
    <lineage>
        <taxon>Bacteria</taxon>
        <taxon>Bacillati</taxon>
        <taxon>Bacillota</taxon>
        <taxon>Clostridia</taxon>
        <taxon>Eubacteriales</taxon>
        <taxon>Oscillospiraceae</taxon>
        <taxon>Ruminococcus</taxon>
    </lineage>
</organism>
<reference evidence="3 4" key="1">
    <citation type="journal article" date="2014" name="PLoS ONE">
        <title>Rumen cellulosomics: divergent fiber-degrading strategies revealed by comparative genome-wide analysis of six ruminococcal strains.</title>
        <authorList>
            <person name="Dassa B."/>
            <person name="Borovok I."/>
            <person name="Ruimy-Israeli V."/>
            <person name="Lamed R."/>
            <person name="Flint H.J."/>
            <person name="Duncan S.H."/>
            <person name="Henrissat B."/>
            <person name="Coutinho P."/>
            <person name="Morrison M."/>
            <person name="Mosoni P."/>
            <person name="Yeoman C.J."/>
            <person name="White B.A."/>
            <person name="Bayer E.A."/>
        </authorList>
    </citation>
    <scope>NUCLEOTIDE SEQUENCE [LARGE SCALE GENOMIC DNA]</scope>
    <source>
        <strain evidence="3 4">007c</strain>
    </source>
</reference>
<evidence type="ECO:0000256" key="2">
    <source>
        <dbReference type="SAM" id="Phobius"/>
    </source>
</evidence>
<sequence length="319" mass="35753">MKKGLKFIGKSLLALICLILLFMLGLFIYHRIMLGKEKELISQPLGKMVEVDGGQMCVYSEGSGDHTIVFMSGYGTPSPILDFKPLYDKLSGDFRIAVVEKFGYGFSDETTLPRDVDTILGNTREALSKAGIEGPYILCPHSASGIEAVYWAQKYPDEVEGITAIDVAIPGYHEESGDSIFADKLAAFWVNSGLTRITPKDSWDYAFNSPYLTESEKEQYLAILYAKRGSKTMLHEAEWCKRNMDTLLKNDPPSVPMLFFVSQKMAAEVFPSDPEKYLLLPQKYTNGRAETEVLDCGHYIHVEEPELIAAEIRKFADKL</sequence>
<dbReference type="InterPro" id="IPR000639">
    <property type="entry name" value="Epox_hydrolase-like"/>
</dbReference>
<protein>
    <recommendedName>
        <fullName evidence="5">AB hydrolase-1 domain-containing protein</fullName>
    </recommendedName>
</protein>
<dbReference type="PANTHER" id="PTHR43798">
    <property type="entry name" value="MONOACYLGLYCEROL LIPASE"/>
    <property type="match status" value="1"/>
</dbReference>
<keyword evidence="4" id="KW-1185">Reference proteome</keyword>
<dbReference type="RefSeq" id="WP_037296355.1">
    <property type="nucleotide sequence ID" value="NZ_ATAX01000003.1"/>
</dbReference>
<dbReference type="PRINTS" id="PR00412">
    <property type="entry name" value="EPOXHYDRLASE"/>
</dbReference>
<feature type="transmembrane region" description="Helical" evidence="2">
    <location>
        <begin position="12"/>
        <end position="32"/>
    </location>
</feature>
<dbReference type="PANTHER" id="PTHR43798:SF31">
    <property type="entry name" value="AB HYDROLASE SUPERFAMILY PROTEIN YCLE"/>
    <property type="match status" value="1"/>
</dbReference>
<dbReference type="PATRIC" id="fig|1341157.4.peg.39"/>
<dbReference type="EMBL" id="ATAX01000003">
    <property type="protein sequence ID" value="EWM55226.1"/>
    <property type="molecule type" value="Genomic_DNA"/>
</dbReference>
<dbReference type="OrthoDB" id="1817159at2"/>
<dbReference type="GO" id="GO:0016787">
    <property type="term" value="F:hydrolase activity"/>
    <property type="evidence" value="ECO:0007669"/>
    <property type="project" value="UniProtKB-KW"/>
</dbReference>
<keyword evidence="1" id="KW-0378">Hydrolase</keyword>
<accession>W7UJK1</accession>
<keyword evidence="2" id="KW-0812">Transmembrane</keyword>